<feature type="chain" id="PRO_5003239665" description="Large ribosomal subunit protein bL34m" evidence="6">
    <location>
        <begin position="17"/>
        <end position="89"/>
    </location>
</feature>
<gene>
    <name evidence="7" type="ORF">DAPPUDRAFT_299906</name>
</gene>
<dbReference type="InParanoid" id="E9FQY2"/>
<dbReference type="Pfam" id="PF00468">
    <property type="entry name" value="Ribosomal_L34"/>
    <property type="match status" value="1"/>
</dbReference>
<protein>
    <recommendedName>
        <fullName evidence="4">Large ribosomal subunit protein bL34m</fullName>
    </recommendedName>
    <alternativeName>
        <fullName evidence="5">39S ribosomal protein L34, mitochondrial</fullName>
    </alternativeName>
</protein>
<evidence type="ECO:0000256" key="6">
    <source>
        <dbReference type="SAM" id="SignalP"/>
    </source>
</evidence>
<dbReference type="AlphaFoldDB" id="E9FQY2"/>
<reference evidence="7 8" key="1">
    <citation type="journal article" date="2011" name="Science">
        <title>The ecoresponsive genome of Daphnia pulex.</title>
        <authorList>
            <person name="Colbourne J.K."/>
            <person name="Pfrender M.E."/>
            <person name="Gilbert D."/>
            <person name="Thomas W.K."/>
            <person name="Tucker A."/>
            <person name="Oakley T.H."/>
            <person name="Tokishita S."/>
            <person name="Aerts A."/>
            <person name="Arnold G.J."/>
            <person name="Basu M.K."/>
            <person name="Bauer D.J."/>
            <person name="Caceres C.E."/>
            <person name="Carmel L."/>
            <person name="Casola C."/>
            <person name="Choi J.H."/>
            <person name="Detter J.C."/>
            <person name="Dong Q."/>
            <person name="Dusheyko S."/>
            <person name="Eads B.D."/>
            <person name="Frohlich T."/>
            <person name="Geiler-Samerotte K.A."/>
            <person name="Gerlach D."/>
            <person name="Hatcher P."/>
            <person name="Jogdeo S."/>
            <person name="Krijgsveld J."/>
            <person name="Kriventseva E.V."/>
            <person name="Kultz D."/>
            <person name="Laforsch C."/>
            <person name="Lindquist E."/>
            <person name="Lopez J."/>
            <person name="Manak J.R."/>
            <person name="Muller J."/>
            <person name="Pangilinan J."/>
            <person name="Patwardhan R.P."/>
            <person name="Pitluck S."/>
            <person name="Pritham E.J."/>
            <person name="Rechtsteiner A."/>
            <person name="Rho M."/>
            <person name="Rogozin I.B."/>
            <person name="Sakarya O."/>
            <person name="Salamov A."/>
            <person name="Schaack S."/>
            <person name="Shapiro H."/>
            <person name="Shiga Y."/>
            <person name="Skalitzky C."/>
            <person name="Smith Z."/>
            <person name="Souvorov A."/>
            <person name="Sung W."/>
            <person name="Tang Z."/>
            <person name="Tsuchiya D."/>
            <person name="Tu H."/>
            <person name="Vos H."/>
            <person name="Wang M."/>
            <person name="Wolf Y.I."/>
            <person name="Yamagata H."/>
            <person name="Yamada T."/>
            <person name="Ye Y."/>
            <person name="Shaw J.R."/>
            <person name="Andrews J."/>
            <person name="Crease T.J."/>
            <person name="Tang H."/>
            <person name="Lucas S.M."/>
            <person name="Robertson H.M."/>
            <person name="Bork P."/>
            <person name="Koonin E.V."/>
            <person name="Zdobnov E.M."/>
            <person name="Grigoriev I.V."/>
            <person name="Lynch M."/>
            <person name="Boore J.L."/>
        </authorList>
    </citation>
    <scope>NUCLEOTIDE SEQUENCE [LARGE SCALE GENOMIC DNA]</scope>
</reference>
<keyword evidence="8" id="KW-1185">Reference proteome</keyword>
<dbReference type="Proteomes" id="UP000000305">
    <property type="component" value="Unassembled WGS sequence"/>
</dbReference>
<dbReference type="PANTHER" id="PTHR14503:SF4">
    <property type="entry name" value="LARGE RIBOSOMAL SUBUNIT PROTEIN BL34M"/>
    <property type="match status" value="1"/>
</dbReference>
<dbReference type="FunFam" id="1.10.287.3980:FF:000001">
    <property type="entry name" value="Mitochondrial ribosomal protein L34"/>
    <property type="match status" value="1"/>
</dbReference>
<dbReference type="FunCoup" id="E9FQY2">
    <property type="interactions" value="160"/>
</dbReference>
<evidence type="ECO:0000256" key="2">
    <source>
        <dbReference type="ARBA" id="ARBA00022980"/>
    </source>
</evidence>
<dbReference type="eggNOG" id="ENOG502SBTE">
    <property type="taxonomic scope" value="Eukaryota"/>
</dbReference>
<keyword evidence="2" id="KW-0689">Ribosomal protein</keyword>
<sequence length="89" mass="9937">MGLFGIGCQLLSGLSRLAIQPACGVAAAFINQTRSISLTTALCNVRCHFPRPSEIKRIKRHGWKTRLSTLEGRKTLMRRILKGRHVLSH</sequence>
<dbReference type="GO" id="GO:0006412">
    <property type="term" value="P:translation"/>
    <property type="evidence" value="ECO:0007669"/>
    <property type="project" value="InterPro"/>
</dbReference>
<dbReference type="OrthoDB" id="431691at2759"/>
<dbReference type="PANTHER" id="PTHR14503">
    <property type="entry name" value="MITOCHONDRIAL RIBOSOMAL PROTEIN 34 FAMILY MEMBER"/>
    <property type="match status" value="1"/>
</dbReference>
<feature type="signal peptide" evidence="6">
    <location>
        <begin position="1"/>
        <end position="16"/>
    </location>
</feature>
<keyword evidence="3" id="KW-0687">Ribonucleoprotein</keyword>
<evidence type="ECO:0000313" key="7">
    <source>
        <dbReference type="EMBL" id="EFX90062.1"/>
    </source>
</evidence>
<dbReference type="GO" id="GO:0005762">
    <property type="term" value="C:mitochondrial large ribosomal subunit"/>
    <property type="evidence" value="ECO:0000318"/>
    <property type="project" value="GO_Central"/>
</dbReference>
<evidence type="ECO:0000256" key="5">
    <source>
        <dbReference type="ARBA" id="ARBA00035434"/>
    </source>
</evidence>
<evidence type="ECO:0000313" key="8">
    <source>
        <dbReference type="Proteomes" id="UP000000305"/>
    </source>
</evidence>
<comment type="similarity">
    <text evidence="1">Belongs to the bacterial ribosomal protein bL34 family.</text>
</comment>
<dbReference type="InterPro" id="IPR000271">
    <property type="entry name" value="Ribosomal_bL34"/>
</dbReference>
<accession>E9FQY2</accession>
<evidence type="ECO:0000256" key="1">
    <source>
        <dbReference type="ARBA" id="ARBA00010111"/>
    </source>
</evidence>
<evidence type="ECO:0000256" key="3">
    <source>
        <dbReference type="ARBA" id="ARBA00023274"/>
    </source>
</evidence>
<name>E9FQY2_DAPPU</name>
<proteinExistence type="inferred from homology"/>
<dbReference type="HOGENOM" id="CLU_188623_0_0_1"/>
<dbReference type="Gene3D" id="1.10.287.3980">
    <property type="match status" value="1"/>
</dbReference>
<dbReference type="EMBL" id="GL732523">
    <property type="protein sequence ID" value="EFX90062.1"/>
    <property type="molecule type" value="Genomic_DNA"/>
</dbReference>
<organism evidence="7 8">
    <name type="scientific">Daphnia pulex</name>
    <name type="common">Water flea</name>
    <dbReference type="NCBI Taxonomy" id="6669"/>
    <lineage>
        <taxon>Eukaryota</taxon>
        <taxon>Metazoa</taxon>
        <taxon>Ecdysozoa</taxon>
        <taxon>Arthropoda</taxon>
        <taxon>Crustacea</taxon>
        <taxon>Branchiopoda</taxon>
        <taxon>Diplostraca</taxon>
        <taxon>Cladocera</taxon>
        <taxon>Anomopoda</taxon>
        <taxon>Daphniidae</taxon>
        <taxon>Daphnia</taxon>
    </lineage>
</organism>
<dbReference type="PhylomeDB" id="E9FQY2"/>
<evidence type="ECO:0000256" key="4">
    <source>
        <dbReference type="ARBA" id="ARBA00035274"/>
    </source>
</evidence>
<keyword evidence="6" id="KW-0732">Signal</keyword>
<dbReference type="KEGG" id="dpx:DAPPUDRAFT_299906"/>
<dbReference type="GO" id="GO:0003735">
    <property type="term" value="F:structural constituent of ribosome"/>
    <property type="evidence" value="ECO:0007669"/>
    <property type="project" value="InterPro"/>
</dbReference>